<reference evidence="3 4" key="1">
    <citation type="submission" date="2015-04" db="EMBL/GenBank/DDBJ databases">
        <authorList>
            <person name="Heijne W.H."/>
            <person name="Fedorova N.D."/>
            <person name="Nierman W.C."/>
            <person name="Vollebregt A.W."/>
            <person name="Zhao Z."/>
            <person name="Wu L."/>
            <person name="Kumar M."/>
            <person name="Stam H."/>
            <person name="van den Berg M.A."/>
            <person name="Pel H.J."/>
        </authorList>
    </citation>
    <scope>NUCLEOTIDE SEQUENCE [LARGE SCALE GENOMIC DNA]</scope>
    <source>
        <strain evidence="3 4">CBS 393.64</strain>
    </source>
</reference>
<feature type="compositionally biased region" description="Basic and acidic residues" evidence="2">
    <location>
        <begin position="60"/>
        <end position="73"/>
    </location>
</feature>
<organism evidence="3 4">
    <name type="scientific">Rasamsonia emersonii (strain ATCC 16479 / CBS 393.64 / IMI 116815)</name>
    <dbReference type="NCBI Taxonomy" id="1408163"/>
    <lineage>
        <taxon>Eukaryota</taxon>
        <taxon>Fungi</taxon>
        <taxon>Dikarya</taxon>
        <taxon>Ascomycota</taxon>
        <taxon>Pezizomycotina</taxon>
        <taxon>Eurotiomycetes</taxon>
        <taxon>Eurotiomycetidae</taxon>
        <taxon>Eurotiales</taxon>
        <taxon>Trichocomaceae</taxon>
        <taxon>Rasamsonia</taxon>
    </lineage>
</organism>
<feature type="region of interest" description="Disordered" evidence="2">
    <location>
        <begin position="26"/>
        <end position="185"/>
    </location>
</feature>
<feature type="coiled-coil region" evidence="1">
    <location>
        <begin position="236"/>
        <end position="270"/>
    </location>
</feature>
<dbReference type="AlphaFoldDB" id="A0A0F4Z5B8"/>
<feature type="compositionally biased region" description="Polar residues" evidence="2">
    <location>
        <begin position="148"/>
        <end position="177"/>
    </location>
</feature>
<evidence type="ECO:0000256" key="2">
    <source>
        <dbReference type="SAM" id="MobiDB-lite"/>
    </source>
</evidence>
<sequence>MDGGPQQKRCKFFLWEDEAKAREKFAVLSDSRSEPTTPDVTPSKAVRFRDGLLTPGTGRRRPDEREREVERTPSKRKRGQDISDDLDDSFGWDDLDEEVQQLLNRPLKQPNFSPETPRKAPRTATITSPGKTTLVDTEHDSPTKYPVSIQSTIEVTSTPSSQRSLPPSSVEISTTPTPRRYNGILPPNPSDVSALAAETLALLDRHNVVLPTKAKDELVALLNRHDLKTQGIIRGREVSRLALKKKEAQIRELNERIEGLEAERSMERAVIAGLKTENDA</sequence>
<gene>
    <name evidence="3" type="ORF">T310_0415</name>
</gene>
<evidence type="ECO:0000313" key="4">
    <source>
        <dbReference type="Proteomes" id="UP000053958"/>
    </source>
</evidence>
<feature type="compositionally biased region" description="Polar residues" evidence="2">
    <location>
        <begin position="124"/>
        <end position="135"/>
    </location>
</feature>
<proteinExistence type="predicted"/>
<feature type="compositionally biased region" description="Acidic residues" evidence="2">
    <location>
        <begin position="82"/>
        <end position="99"/>
    </location>
</feature>
<accession>A0A0F4Z5B8</accession>
<dbReference type="RefSeq" id="XP_013332147.1">
    <property type="nucleotide sequence ID" value="XM_013476693.1"/>
</dbReference>
<dbReference type="Proteomes" id="UP000053958">
    <property type="component" value="Unassembled WGS sequence"/>
</dbReference>
<keyword evidence="1" id="KW-0175">Coiled coil</keyword>
<dbReference type="GeneID" id="25312469"/>
<dbReference type="EMBL" id="LASV01000018">
    <property type="protein sequence ID" value="KKA25535.1"/>
    <property type="molecule type" value="Genomic_DNA"/>
</dbReference>
<keyword evidence="4" id="KW-1185">Reference proteome</keyword>
<evidence type="ECO:0000256" key="1">
    <source>
        <dbReference type="SAM" id="Coils"/>
    </source>
</evidence>
<evidence type="ECO:0000313" key="3">
    <source>
        <dbReference type="EMBL" id="KKA25535.1"/>
    </source>
</evidence>
<protein>
    <submittedName>
        <fullName evidence="3">Uncharacterized protein</fullName>
    </submittedName>
</protein>
<dbReference type="OrthoDB" id="430051at2759"/>
<dbReference type="STRING" id="1408163.A0A0F4Z5B8"/>
<name>A0A0F4Z5B8_RASE3</name>
<comment type="caution">
    <text evidence="3">The sequence shown here is derived from an EMBL/GenBank/DDBJ whole genome shotgun (WGS) entry which is preliminary data.</text>
</comment>